<comment type="subunit">
    <text evidence="11">F-type ATPases have 2 components, CF(1) - the catalytic core - and CF(0) - the membrane proton channel. CF(1) has five subunits: alpha(3), beta(3), gamma(1), delta(1), epsilon(1). CF(0) has four main subunits: a(1), b(1), b'(1) and c(9-12).</text>
</comment>
<evidence type="ECO:0000313" key="14">
    <source>
        <dbReference type="EMBL" id="KKU02755.1"/>
    </source>
</evidence>
<dbReference type="AlphaFoldDB" id="A0A0G1Q269"/>
<dbReference type="InterPro" id="IPR027417">
    <property type="entry name" value="P-loop_NTPase"/>
</dbReference>
<evidence type="ECO:0000256" key="5">
    <source>
        <dbReference type="ARBA" id="ARBA00022781"/>
    </source>
</evidence>
<keyword evidence="10" id="KW-0066">ATP synthesis</keyword>
<evidence type="ECO:0000256" key="8">
    <source>
        <dbReference type="ARBA" id="ARBA00023136"/>
    </source>
</evidence>
<dbReference type="FunFam" id="3.40.50.300:FF:002432">
    <property type="entry name" value="ATP synthase subunit alpha, mitochondrial"/>
    <property type="match status" value="1"/>
</dbReference>
<dbReference type="InterPro" id="IPR036121">
    <property type="entry name" value="ATPase_F1/V1/A1_a/bsu_N_sf"/>
</dbReference>
<keyword evidence="7" id="KW-0406">Ion transport</keyword>
<evidence type="ECO:0000259" key="12">
    <source>
        <dbReference type="Pfam" id="PF00006"/>
    </source>
</evidence>
<keyword evidence="8" id="KW-0472">Membrane</keyword>
<evidence type="ECO:0000256" key="3">
    <source>
        <dbReference type="ARBA" id="ARBA00022448"/>
    </source>
</evidence>
<dbReference type="Gene3D" id="3.40.50.12240">
    <property type="match status" value="1"/>
</dbReference>
<keyword evidence="6" id="KW-0067">ATP-binding</keyword>
<dbReference type="InterPro" id="IPR005294">
    <property type="entry name" value="ATP_synth_F1_asu"/>
</dbReference>
<comment type="subcellular location">
    <subcellularLocation>
        <location evidence="1">Membrane</location>
    </subcellularLocation>
</comment>
<dbReference type="PANTHER" id="PTHR48082:SF2">
    <property type="entry name" value="ATP SYNTHASE SUBUNIT ALPHA, MITOCHONDRIAL"/>
    <property type="match status" value="1"/>
</dbReference>
<dbReference type="PANTHER" id="PTHR48082">
    <property type="entry name" value="ATP SYNTHASE SUBUNIT ALPHA, MITOCHONDRIAL"/>
    <property type="match status" value="1"/>
</dbReference>
<evidence type="ECO:0000256" key="9">
    <source>
        <dbReference type="ARBA" id="ARBA00023196"/>
    </source>
</evidence>
<keyword evidence="9" id="KW-0139">CF(1)</keyword>
<dbReference type="SUPFAM" id="SSF47917">
    <property type="entry name" value="C-terminal domain of alpha and beta subunits of F1 ATP synthase"/>
    <property type="match status" value="1"/>
</dbReference>
<gene>
    <name evidence="14" type="ORF">UX05_C0008G0032</name>
</gene>
<dbReference type="Pfam" id="PF00006">
    <property type="entry name" value="ATP-synt_ab"/>
    <property type="match status" value="1"/>
</dbReference>
<evidence type="ECO:0000256" key="4">
    <source>
        <dbReference type="ARBA" id="ARBA00022741"/>
    </source>
</evidence>
<proteinExistence type="inferred from homology"/>
<dbReference type="Proteomes" id="UP000034264">
    <property type="component" value="Unassembled WGS sequence"/>
</dbReference>
<feature type="domain" description="ATPase F1/V1/A1 complex alpha/beta subunit nucleotide-binding" evidence="12">
    <location>
        <begin position="128"/>
        <end position="367"/>
    </location>
</feature>
<reference evidence="14 15" key="1">
    <citation type="journal article" date="2015" name="Nature">
        <title>rRNA introns, odd ribosomes, and small enigmatic genomes across a large radiation of phyla.</title>
        <authorList>
            <person name="Brown C.T."/>
            <person name="Hug L.A."/>
            <person name="Thomas B.C."/>
            <person name="Sharon I."/>
            <person name="Castelle C.J."/>
            <person name="Singh A."/>
            <person name="Wilkins M.J."/>
            <person name="Williams K.H."/>
            <person name="Banfield J.F."/>
        </authorList>
    </citation>
    <scope>NUCLEOTIDE SEQUENCE [LARGE SCALE GENOMIC DNA]</scope>
</reference>
<evidence type="ECO:0000259" key="13">
    <source>
        <dbReference type="Pfam" id="PF00306"/>
    </source>
</evidence>
<dbReference type="GO" id="GO:0045259">
    <property type="term" value="C:proton-transporting ATP synthase complex"/>
    <property type="evidence" value="ECO:0007669"/>
    <property type="project" value="UniProtKB-KW"/>
</dbReference>
<protein>
    <submittedName>
        <fullName evidence="14">ATP synthase subunit alpha</fullName>
    </submittedName>
</protein>
<dbReference type="SUPFAM" id="SSF52540">
    <property type="entry name" value="P-loop containing nucleoside triphosphate hydrolases"/>
    <property type="match status" value="1"/>
</dbReference>
<dbReference type="GO" id="GO:0043531">
    <property type="term" value="F:ADP binding"/>
    <property type="evidence" value="ECO:0007669"/>
    <property type="project" value="TreeGrafter"/>
</dbReference>
<evidence type="ECO:0000313" key="15">
    <source>
        <dbReference type="Proteomes" id="UP000034264"/>
    </source>
</evidence>
<dbReference type="SUPFAM" id="SSF50615">
    <property type="entry name" value="N-terminal domain of alpha and beta subunits of F1 ATP synthase"/>
    <property type="match status" value="1"/>
</dbReference>
<comment type="similarity">
    <text evidence="2">Belongs to the ATPase alpha/beta chains family.</text>
</comment>
<evidence type="ECO:0000256" key="10">
    <source>
        <dbReference type="ARBA" id="ARBA00023310"/>
    </source>
</evidence>
<sequence>MNDFNKYLNETGETGFVEEMTQSIAQVSGLPGAKLSELVVFEEGEMGQVMGLGQDRVEVLVLVRSGVKVGARVVRTGGPLRIAVGEAMLGKIVDGLGRGAEGEETRMVDVTPSGISARKKISRPLETGIALVDLLVPLGRGQRELVMGDRKIGKTNFVLQAILAQSRLGTVCVYAAIGKKNTEIMQAESFFNKTGAIKNLVIVASSSHDTVGEIWLTPYTAMTVAEYFRDQGRDVLLVLDDMTAHAKFYRELSLTARRFPGRESYPGDIFYVHSKLLERAGCFLVPNTSPSVATGPSPVTGEGNARGEVSQVGEAAITCLPVVDTVQGDMTGYIQTNLMSMTDGHIFFDSDLYFAGRRPAINPFVSVTRVGYQTQSHIRRALGREIVKRLNDYEKTQSFVRFGAELGDAARQVLTIGEHFLKLFNQPMQVTMAQDVQTVAAAMVLAGLWDGSEAEVLQERYDKDEVLRREMKEAVDKAATTEQLIAAGREKQWLTKS</sequence>
<name>A0A0G1Q269_9BACT</name>
<comment type="caution">
    <text evidence="14">The sequence shown here is derived from an EMBL/GenBank/DDBJ whole genome shotgun (WGS) entry which is preliminary data.</text>
</comment>
<keyword evidence="3" id="KW-0813">Transport</keyword>
<dbReference type="GO" id="GO:0046933">
    <property type="term" value="F:proton-transporting ATP synthase activity, rotational mechanism"/>
    <property type="evidence" value="ECO:0007669"/>
    <property type="project" value="InterPro"/>
</dbReference>
<organism evidence="14 15">
    <name type="scientific">Candidatus Amesbacteria bacterium GW2011_GWC2_45_19</name>
    <dbReference type="NCBI Taxonomy" id="1618366"/>
    <lineage>
        <taxon>Bacteria</taxon>
        <taxon>Candidatus Amesiibacteriota</taxon>
    </lineage>
</organism>
<dbReference type="Pfam" id="PF00306">
    <property type="entry name" value="ATP-synt_ab_C"/>
    <property type="match status" value="1"/>
</dbReference>
<keyword evidence="5" id="KW-0375">Hydrogen ion transport</keyword>
<evidence type="ECO:0000256" key="1">
    <source>
        <dbReference type="ARBA" id="ARBA00004370"/>
    </source>
</evidence>
<dbReference type="EMBL" id="LCKS01000008">
    <property type="protein sequence ID" value="KKU02755.1"/>
    <property type="molecule type" value="Genomic_DNA"/>
</dbReference>
<accession>A0A0G1Q269</accession>
<dbReference type="InterPro" id="IPR000194">
    <property type="entry name" value="ATPase_F1/V1/A1_a/bsu_nucl-bd"/>
</dbReference>
<evidence type="ECO:0000256" key="11">
    <source>
        <dbReference type="ARBA" id="ARBA00026013"/>
    </source>
</evidence>
<evidence type="ECO:0000256" key="7">
    <source>
        <dbReference type="ARBA" id="ARBA00023065"/>
    </source>
</evidence>
<keyword evidence="4" id="KW-0547">Nucleotide-binding</keyword>
<feature type="domain" description="ATP synthase alpha subunit C-terminal" evidence="13">
    <location>
        <begin position="376"/>
        <end position="483"/>
    </location>
</feature>
<dbReference type="InterPro" id="IPR000793">
    <property type="entry name" value="ATP_synth_asu_C"/>
</dbReference>
<evidence type="ECO:0000256" key="6">
    <source>
        <dbReference type="ARBA" id="ARBA00022840"/>
    </source>
</evidence>
<evidence type="ECO:0000256" key="2">
    <source>
        <dbReference type="ARBA" id="ARBA00008936"/>
    </source>
</evidence>
<dbReference type="GO" id="GO:0005524">
    <property type="term" value="F:ATP binding"/>
    <property type="evidence" value="ECO:0007669"/>
    <property type="project" value="UniProtKB-KW"/>
</dbReference>